<gene>
    <name evidence="2" type="ORF">SAMN04488134_11354</name>
</gene>
<keyword evidence="3" id="KW-1185">Reference proteome</keyword>
<keyword evidence="1" id="KW-0472">Membrane</keyword>
<dbReference type="STRING" id="872970.SAMN04488134_11354"/>
<dbReference type="AlphaFoldDB" id="A0A1H8SNM2"/>
<proteinExistence type="predicted"/>
<dbReference type="EMBL" id="FODJ01000013">
    <property type="protein sequence ID" value="SEO80312.1"/>
    <property type="molecule type" value="Genomic_DNA"/>
</dbReference>
<evidence type="ECO:0000313" key="2">
    <source>
        <dbReference type="EMBL" id="SEO80312.1"/>
    </source>
</evidence>
<organism evidence="2 3">
    <name type="scientific">Amphibacillus marinus</name>
    <dbReference type="NCBI Taxonomy" id="872970"/>
    <lineage>
        <taxon>Bacteria</taxon>
        <taxon>Bacillati</taxon>
        <taxon>Bacillota</taxon>
        <taxon>Bacilli</taxon>
        <taxon>Bacillales</taxon>
        <taxon>Bacillaceae</taxon>
        <taxon>Amphibacillus</taxon>
    </lineage>
</organism>
<dbReference type="Proteomes" id="UP000199300">
    <property type="component" value="Unassembled WGS sequence"/>
</dbReference>
<sequence length="49" mass="5828">MALLNIVIEVVFSGHMLYVAPFLFLMMLTLFADRLIDLIYDAFDKRKYR</sequence>
<name>A0A1H8SNM2_9BACI</name>
<evidence type="ECO:0000313" key="3">
    <source>
        <dbReference type="Proteomes" id="UP000199300"/>
    </source>
</evidence>
<protein>
    <submittedName>
        <fullName evidence="2">Uncharacterized protein</fullName>
    </submittedName>
</protein>
<feature type="transmembrane region" description="Helical" evidence="1">
    <location>
        <begin position="20"/>
        <end position="40"/>
    </location>
</feature>
<reference evidence="2 3" key="1">
    <citation type="submission" date="2016-10" db="EMBL/GenBank/DDBJ databases">
        <authorList>
            <person name="de Groot N.N."/>
        </authorList>
    </citation>
    <scope>NUCLEOTIDE SEQUENCE [LARGE SCALE GENOMIC DNA]</scope>
    <source>
        <strain evidence="2 3">CGMCC 1.10434</strain>
    </source>
</reference>
<evidence type="ECO:0000256" key="1">
    <source>
        <dbReference type="SAM" id="Phobius"/>
    </source>
</evidence>
<keyword evidence="1" id="KW-1133">Transmembrane helix</keyword>
<keyword evidence="1" id="KW-0812">Transmembrane</keyword>
<accession>A0A1H8SNM2</accession>